<evidence type="ECO:0000313" key="4">
    <source>
        <dbReference type="Proteomes" id="UP000431401"/>
    </source>
</evidence>
<comment type="caution">
    <text evidence="3">The sequence shown here is derived from an EMBL/GenBank/DDBJ whole genome shotgun (WGS) entry which is preliminary data.</text>
</comment>
<sequence length="156" mass="16621">MAVSLLRILSRSAAAAALLASAVAGAGAVAHADVPDKVFTWNHDIHSGDCTMFAGATWHVRYDGVAWFDGVVTSGDDNDAWLMHAQLIGANGKYLGNLIAQQPGVDDIGRFVKNLPDSSRREPWHADATYFLGDRGASGVSVVFEQLEGINLQSHC</sequence>
<organism evidence="3 4">
    <name type="scientific">Nocardia aurantia</name>
    <dbReference type="NCBI Taxonomy" id="2585199"/>
    <lineage>
        <taxon>Bacteria</taxon>
        <taxon>Bacillati</taxon>
        <taxon>Actinomycetota</taxon>
        <taxon>Actinomycetes</taxon>
        <taxon>Mycobacteriales</taxon>
        <taxon>Nocardiaceae</taxon>
        <taxon>Nocardia</taxon>
    </lineage>
</organism>
<dbReference type="AlphaFoldDB" id="A0A7K0E071"/>
<proteinExistence type="predicted"/>
<feature type="domain" description="DUF6294" evidence="2">
    <location>
        <begin position="57"/>
        <end position="156"/>
    </location>
</feature>
<dbReference type="Pfam" id="PF19811">
    <property type="entry name" value="DUF6294"/>
    <property type="match status" value="1"/>
</dbReference>
<keyword evidence="1" id="KW-0732">Signal</keyword>
<dbReference type="Proteomes" id="UP000431401">
    <property type="component" value="Unassembled WGS sequence"/>
</dbReference>
<keyword evidence="4" id="KW-1185">Reference proteome</keyword>
<feature type="chain" id="PRO_5039539680" description="DUF6294 domain-containing protein" evidence="1">
    <location>
        <begin position="27"/>
        <end position="156"/>
    </location>
</feature>
<protein>
    <recommendedName>
        <fullName evidence="2">DUF6294 domain-containing protein</fullName>
    </recommendedName>
</protein>
<dbReference type="RefSeq" id="WP_153347766.1">
    <property type="nucleotide sequence ID" value="NZ_WEGI01000014.1"/>
</dbReference>
<evidence type="ECO:0000313" key="3">
    <source>
        <dbReference type="EMBL" id="MQY30494.1"/>
    </source>
</evidence>
<evidence type="ECO:0000256" key="1">
    <source>
        <dbReference type="SAM" id="SignalP"/>
    </source>
</evidence>
<dbReference type="InterPro" id="IPR046261">
    <property type="entry name" value="DUF6294"/>
</dbReference>
<reference evidence="3 4" key="1">
    <citation type="submission" date="2019-10" db="EMBL/GenBank/DDBJ databases">
        <title>Nocardia macrotermitis sp. nov. and Nocardia aurantia sp. nov., isolated from the gut of fungus growing-termite Macrotermes natalensis.</title>
        <authorList>
            <person name="Benndorf R."/>
            <person name="Schwitalla J."/>
            <person name="Martin K."/>
            <person name="De Beer W."/>
            <person name="Kaster A.-K."/>
            <person name="Vollmers J."/>
            <person name="Poulsen M."/>
            <person name="Beemelmanns C."/>
        </authorList>
    </citation>
    <scope>NUCLEOTIDE SEQUENCE [LARGE SCALE GENOMIC DNA]</scope>
    <source>
        <strain evidence="3 4">RB56</strain>
    </source>
</reference>
<dbReference type="EMBL" id="WEGI01000014">
    <property type="protein sequence ID" value="MQY30494.1"/>
    <property type="molecule type" value="Genomic_DNA"/>
</dbReference>
<feature type="signal peptide" evidence="1">
    <location>
        <begin position="1"/>
        <end position="26"/>
    </location>
</feature>
<evidence type="ECO:0000259" key="2">
    <source>
        <dbReference type="Pfam" id="PF19811"/>
    </source>
</evidence>
<accession>A0A7K0E071</accession>
<dbReference type="OrthoDB" id="3540820at2"/>
<gene>
    <name evidence="3" type="ORF">NRB56_60960</name>
</gene>
<name>A0A7K0E071_9NOCA</name>